<evidence type="ECO:0000313" key="3">
    <source>
        <dbReference type="Proteomes" id="UP000699042"/>
    </source>
</evidence>
<proteinExistence type="predicted"/>
<dbReference type="AlphaFoldDB" id="A0A9P7UA82"/>
<evidence type="ECO:0000313" key="2">
    <source>
        <dbReference type="EMBL" id="KAG7046946.1"/>
    </source>
</evidence>
<evidence type="ECO:0000256" key="1">
    <source>
        <dbReference type="SAM" id="MobiDB-lite"/>
    </source>
</evidence>
<feature type="region of interest" description="Disordered" evidence="1">
    <location>
        <begin position="1"/>
        <end position="26"/>
    </location>
</feature>
<sequence>MPLGLLKTERGQRAGDWQSGNSFSPPAHKCPWTMNMSWISSSLIEAGLMATTKVQAEVRMRKIG</sequence>
<dbReference type="EMBL" id="JAESDN010000008">
    <property type="protein sequence ID" value="KAG7046946.1"/>
    <property type="molecule type" value="Genomic_DNA"/>
</dbReference>
<organism evidence="2 3">
    <name type="scientific">Colletotrichum scovillei</name>
    <dbReference type="NCBI Taxonomy" id="1209932"/>
    <lineage>
        <taxon>Eukaryota</taxon>
        <taxon>Fungi</taxon>
        <taxon>Dikarya</taxon>
        <taxon>Ascomycota</taxon>
        <taxon>Pezizomycotina</taxon>
        <taxon>Sordariomycetes</taxon>
        <taxon>Hypocreomycetidae</taxon>
        <taxon>Glomerellales</taxon>
        <taxon>Glomerellaceae</taxon>
        <taxon>Colletotrichum</taxon>
        <taxon>Colletotrichum acutatum species complex</taxon>
    </lineage>
</organism>
<keyword evidence="3" id="KW-1185">Reference proteome</keyword>
<accession>A0A9P7UA82</accession>
<protein>
    <submittedName>
        <fullName evidence="2">Uncharacterized protein</fullName>
    </submittedName>
</protein>
<reference evidence="2" key="1">
    <citation type="submission" date="2021-05" db="EMBL/GenBank/DDBJ databases">
        <title>Comparative genomics of three Colletotrichum scovillei strains and genetic complementation revealed genes involved fungal growth and virulence on chili pepper.</title>
        <authorList>
            <person name="Hsieh D.-K."/>
            <person name="Chuang S.-C."/>
            <person name="Chen C.-Y."/>
            <person name="Chao Y.-T."/>
            <person name="Lu M.-Y.J."/>
            <person name="Lee M.-H."/>
            <person name="Shih M.-C."/>
        </authorList>
    </citation>
    <scope>NUCLEOTIDE SEQUENCE</scope>
    <source>
        <strain evidence="2">Coll-153</strain>
    </source>
</reference>
<dbReference type="Proteomes" id="UP000699042">
    <property type="component" value="Unassembled WGS sequence"/>
</dbReference>
<comment type="caution">
    <text evidence="2">The sequence shown here is derived from an EMBL/GenBank/DDBJ whole genome shotgun (WGS) entry which is preliminary data.</text>
</comment>
<name>A0A9P7UA82_9PEZI</name>
<gene>
    <name evidence="2" type="ORF">JMJ77_015163</name>
</gene>